<reference evidence="2 3" key="1">
    <citation type="submission" date="2020-05" db="EMBL/GenBank/DDBJ databases">
        <title>Tigecycline resistant gene in Empedobacter stercoris.</title>
        <authorList>
            <person name="Chen Y."/>
            <person name="Cheng Y."/>
            <person name="Zhou K."/>
        </authorList>
    </citation>
    <scope>NUCLEOTIDE SEQUENCE [LARGE SCALE GENOMIC DNA]</scope>
    <source>
        <strain evidence="2 3">ES202</strain>
    </source>
</reference>
<accession>A0ABX1WKH8</accession>
<organism evidence="2 3">
    <name type="scientific">Empedobacter stercoris</name>
    <dbReference type="NCBI Taxonomy" id="1628248"/>
    <lineage>
        <taxon>Bacteria</taxon>
        <taxon>Pseudomonadati</taxon>
        <taxon>Bacteroidota</taxon>
        <taxon>Flavobacteriia</taxon>
        <taxon>Flavobacteriales</taxon>
        <taxon>Weeksellaceae</taxon>
        <taxon>Empedobacter</taxon>
    </lineage>
</organism>
<evidence type="ECO:0008006" key="4">
    <source>
        <dbReference type="Google" id="ProtNLM"/>
    </source>
</evidence>
<feature type="signal peptide" evidence="1">
    <location>
        <begin position="1"/>
        <end position="19"/>
    </location>
</feature>
<evidence type="ECO:0000313" key="2">
    <source>
        <dbReference type="EMBL" id="NOJ75061.1"/>
    </source>
</evidence>
<gene>
    <name evidence="2" type="ORF">HMH06_04275</name>
</gene>
<name>A0ABX1WKH8_9FLAO</name>
<evidence type="ECO:0000313" key="3">
    <source>
        <dbReference type="Proteomes" id="UP000580344"/>
    </source>
</evidence>
<keyword evidence="1" id="KW-0732">Signal</keyword>
<proteinExistence type="predicted"/>
<keyword evidence="3" id="KW-1185">Reference proteome</keyword>
<dbReference type="Proteomes" id="UP000580344">
    <property type="component" value="Unassembled WGS sequence"/>
</dbReference>
<feature type="chain" id="PRO_5045735935" description="Organic solvent tolerance-like N-terminal domain-containing protein" evidence="1">
    <location>
        <begin position="20"/>
        <end position="102"/>
    </location>
</feature>
<dbReference type="RefSeq" id="WP_171622388.1">
    <property type="nucleotide sequence ID" value="NZ_CP053698.1"/>
</dbReference>
<dbReference type="EMBL" id="JABFOQ010000006">
    <property type="protein sequence ID" value="NOJ75061.1"/>
    <property type="molecule type" value="Genomic_DNA"/>
</dbReference>
<evidence type="ECO:0000256" key="1">
    <source>
        <dbReference type="SAM" id="SignalP"/>
    </source>
</evidence>
<comment type="caution">
    <text evidence="2">The sequence shown here is derived from an EMBL/GenBank/DDBJ whole genome shotgun (WGS) entry which is preliminary data.</text>
</comment>
<protein>
    <recommendedName>
        <fullName evidence="4">Organic solvent tolerance-like N-terminal domain-containing protein</fullName>
    </recommendedName>
</protein>
<sequence>MKKNLLALVALGAMYSVSAQDTYIKDAVIVKVNPSTLFYNGGNVKTDATSGTTEKIINEGNIQIQGGFTNENTIGKNFVNKYIDSDSFGQLIIKDGTNVSGK</sequence>